<reference evidence="2" key="1">
    <citation type="submission" date="2022-07" db="EMBL/GenBank/DDBJ databases">
        <title>Draft genome of Pseudomonas carnis strain LP isolated from cheese.</title>
        <authorList>
            <person name="Wolfe B.E."/>
        </authorList>
    </citation>
    <scope>NUCLEOTIDE SEQUENCE</scope>
    <source>
        <strain evidence="2">LP</strain>
    </source>
</reference>
<evidence type="ECO:0008006" key="4">
    <source>
        <dbReference type="Google" id="ProtNLM"/>
    </source>
</evidence>
<evidence type="ECO:0000313" key="2">
    <source>
        <dbReference type="EMBL" id="MDD1947739.1"/>
    </source>
</evidence>
<evidence type="ECO:0000313" key="3">
    <source>
        <dbReference type="Proteomes" id="UP001150614"/>
    </source>
</evidence>
<proteinExistence type="predicted"/>
<feature type="compositionally biased region" description="Gly residues" evidence="1">
    <location>
        <begin position="46"/>
        <end position="55"/>
    </location>
</feature>
<dbReference type="EMBL" id="JANCLL010000054">
    <property type="protein sequence ID" value="MDD1947739.1"/>
    <property type="molecule type" value="Genomic_DNA"/>
</dbReference>
<dbReference type="Proteomes" id="UP001150614">
    <property type="component" value="Unassembled WGS sequence"/>
</dbReference>
<comment type="caution">
    <text evidence="2">The sequence shown here is derived from an EMBL/GenBank/DDBJ whole genome shotgun (WGS) entry which is preliminary data.</text>
</comment>
<keyword evidence="3" id="KW-1185">Reference proteome</keyword>
<sequence>MADNYVQKRQYTGLKEKGGQVELTTEPVDESELVTSKTDEKEARKNGGGAGKTKE</sequence>
<name>A0ABT5RP20_9PSED</name>
<organism evidence="2 3">
    <name type="scientific">Pseudomonas carnis</name>
    <dbReference type="NCBI Taxonomy" id="2487355"/>
    <lineage>
        <taxon>Bacteria</taxon>
        <taxon>Pseudomonadati</taxon>
        <taxon>Pseudomonadota</taxon>
        <taxon>Gammaproteobacteria</taxon>
        <taxon>Pseudomonadales</taxon>
        <taxon>Pseudomonadaceae</taxon>
        <taxon>Pseudomonas</taxon>
    </lineage>
</organism>
<accession>A0ABT5RP20</accession>
<evidence type="ECO:0000256" key="1">
    <source>
        <dbReference type="SAM" id="MobiDB-lite"/>
    </source>
</evidence>
<feature type="region of interest" description="Disordered" evidence="1">
    <location>
        <begin position="14"/>
        <end position="55"/>
    </location>
</feature>
<dbReference type="RefSeq" id="WP_274129640.1">
    <property type="nucleotide sequence ID" value="NZ_JANCLL010000054.1"/>
</dbReference>
<gene>
    <name evidence="2" type="ORF">NMG11_28350</name>
</gene>
<protein>
    <recommendedName>
        <fullName evidence="4">Multidrug transporter</fullName>
    </recommendedName>
</protein>